<dbReference type="Gene3D" id="3.40.50.10610">
    <property type="entry name" value="ABC-type transport auxiliary lipoprotein component"/>
    <property type="match status" value="1"/>
</dbReference>
<feature type="signal peptide" evidence="1">
    <location>
        <begin position="1"/>
        <end position="19"/>
    </location>
</feature>
<keyword evidence="5" id="KW-0969">Cilium</keyword>
<dbReference type="Pfam" id="PF16548">
    <property type="entry name" value="FlgT_N"/>
    <property type="match status" value="1"/>
</dbReference>
<evidence type="ECO:0000313" key="5">
    <source>
        <dbReference type="EMBL" id="MEE2025848.1"/>
    </source>
</evidence>
<dbReference type="InterPro" id="IPR032388">
    <property type="entry name" value="FlgT_C"/>
</dbReference>
<sequence length="378" mass="42697">MRMLFIGLGLLLISLNTAADWIEASGQAVIRGGDETDARARATEDAVRRALLYAGASITSVQQVTNGLLTESSMQWQSQAEVRQIELVREQRIGRTLEVTIRADIFPQHAQCQGAGYKKPVLISPFPLRHPQQSVIGDLHPLGEVSARKLHQQLQGLSNSTIPTWLEHPDLSRPLSTRERSSLLQQTNADYLVTASIEDISLGERTDMNLRFWSDARRERFFHMRLQLQQLSTGKVLFQQEYRTQARWDFRKRTSITPHDHRFWQTSYGEAVSRVLDAAVMDIDDALRCEPFVAAITEVGNNRIQLQSGQNAGLRHGDELTILYRQQGIQGDNTRFRISPLTVRITELGFDWAIAVSSNEQLLSNVQVGDVATKLTER</sequence>
<evidence type="ECO:0000259" key="3">
    <source>
        <dbReference type="Pfam" id="PF16539"/>
    </source>
</evidence>
<dbReference type="InterPro" id="IPR032386">
    <property type="entry name" value="FlgT_M"/>
</dbReference>
<keyword evidence="5" id="KW-0282">Flagellum</keyword>
<dbReference type="Pfam" id="PF16538">
    <property type="entry name" value="FlgT_C"/>
    <property type="match status" value="1"/>
</dbReference>
<reference evidence="5 6" key="1">
    <citation type="submission" date="2023-06" db="EMBL/GenBank/DDBJ databases">
        <title>Alkalimonas sp., MEB004 an alkaliphilic bacterium isolated from Lonar Lake, India.</title>
        <authorList>
            <person name="Joshi A."/>
            <person name="Thite S."/>
        </authorList>
    </citation>
    <scope>NUCLEOTIDE SEQUENCE [LARGE SCALE GENOMIC DNA]</scope>
    <source>
        <strain evidence="5 6">MEB004</strain>
    </source>
</reference>
<evidence type="ECO:0000256" key="1">
    <source>
        <dbReference type="SAM" id="SignalP"/>
    </source>
</evidence>
<feature type="chain" id="PRO_5046630650" evidence="1">
    <location>
        <begin position="20"/>
        <end position="378"/>
    </location>
</feature>
<organism evidence="5 6">
    <name type="scientific">Alkalimonas mucilaginosa</name>
    <dbReference type="NCBI Taxonomy" id="3057676"/>
    <lineage>
        <taxon>Bacteria</taxon>
        <taxon>Pseudomonadati</taxon>
        <taxon>Pseudomonadota</taxon>
        <taxon>Gammaproteobacteria</taxon>
        <taxon>Alkalimonas</taxon>
    </lineage>
</organism>
<protein>
    <submittedName>
        <fullName evidence="5">Flagellar assembly protein T N-terminal domain-containing protein</fullName>
    </submittedName>
</protein>
<dbReference type="EMBL" id="JAUGZK010000017">
    <property type="protein sequence ID" value="MEE2025848.1"/>
    <property type="molecule type" value="Genomic_DNA"/>
</dbReference>
<accession>A0ABU7JKH4</accession>
<evidence type="ECO:0000259" key="4">
    <source>
        <dbReference type="Pfam" id="PF16548"/>
    </source>
</evidence>
<evidence type="ECO:0000259" key="2">
    <source>
        <dbReference type="Pfam" id="PF16538"/>
    </source>
</evidence>
<name>A0ABU7JKH4_9GAMM</name>
<feature type="domain" description="Flagellar assembly protein T middle" evidence="3">
    <location>
        <begin position="111"/>
        <end position="256"/>
    </location>
</feature>
<dbReference type="Gene3D" id="2.40.10.410">
    <property type="entry name" value="FlgT, C-terminal domain"/>
    <property type="match status" value="1"/>
</dbReference>
<keyword evidence="5" id="KW-0966">Cell projection</keyword>
<dbReference type="InterPro" id="IPR038180">
    <property type="entry name" value="FlgT_N_sf"/>
</dbReference>
<evidence type="ECO:0000313" key="6">
    <source>
        <dbReference type="Proteomes" id="UP001339167"/>
    </source>
</evidence>
<comment type="caution">
    <text evidence="5">The sequence shown here is derived from an EMBL/GenBank/DDBJ whole genome shotgun (WGS) entry which is preliminary data.</text>
</comment>
<dbReference type="InterPro" id="IPR038165">
    <property type="entry name" value="FlgT_C_sf"/>
</dbReference>
<feature type="domain" description="Flagellar assembly protein T C-terminal" evidence="2">
    <location>
        <begin position="301"/>
        <end position="374"/>
    </location>
</feature>
<proteinExistence type="predicted"/>
<dbReference type="RefSeq" id="WP_330089156.1">
    <property type="nucleotide sequence ID" value="NZ_JAUGZK010000017.1"/>
</dbReference>
<dbReference type="Proteomes" id="UP001339167">
    <property type="component" value="Unassembled WGS sequence"/>
</dbReference>
<keyword evidence="1" id="KW-0732">Signal</keyword>
<keyword evidence="6" id="KW-1185">Reference proteome</keyword>
<dbReference type="Gene3D" id="3.30.1660.40">
    <property type="entry name" value="FlgT, N-terminal domain"/>
    <property type="match status" value="1"/>
</dbReference>
<gene>
    <name evidence="5" type="ORF">QWF21_16535</name>
</gene>
<feature type="domain" description="Flagellar assembly protein T N-terminal" evidence="4">
    <location>
        <begin position="20"/>
        <end position="107"/>
    </location>
</feature>
<dbReference type="Pfam" id="PF16539">
    <property type="entry name" value="FlgT_M"/>
    <property type="match status" value="1"/>
</dbReference>
<dbReference type="InterPro" id="IPR032370">
    <property type="entry name" value="FlgT_N"/>
</dbReference>